<protein>
    <recommendedName>
        <fullName evidence="3">WbqC family protein</fullName>
    </recommendedName>
</protein>
<proteinExistence type="predicted"/>
<dbReference type="Proteomes" id="UP000557307">
    <property type="component" value="Unassembled WGS sequence"/>
</dbReference>
<dbReference type="Pfam" id="PF08889">
    <property type="entry name" value="WbqC"/>
    <property type="match status" value="2"/>
</dbReference>
<accession>A0A840U3M4</accession>
<comment type="caution">
    <text evidence="1">The sequence shown here is derived from an EMBL/GenBank/DDBJ whole genome shotgun (WGS) entry which is preliminary data.</text>
</comment>
<dbReference type="InterPro" id="IPR014985">
    <property type="entry name" value="WbqC"/>
</dbReference>
<evidence type="ECO:0008006" key="3">
    <source>
        <dbReference type="Google" id="ProtNLM"/>
    </source>
</evidence>
<reference evidence="1 2" key="1">
    <citation type="submission" date="2020-08" db="EMBL/GenBank/DDBJ databases">
        <title>Genomic Encyclopedia of Type Strains, Phase IV (KMG-IV): sequencing the most valuable type-strain genomes for metagenomic binning, comparative biology and taxonomic classification.</title>
        <authorList>
            <person name="Goeker M."/>
        </authorList>
    </citation>
    <scope>NUCLEOTIDE SEQUENCE [LARGE SCALE GENOMIC DNA]</scope>
    <source>
        <strain evidence="1 2">DSM 105074</strain>
    </source>
</reference>
<keyword evidence="2" id="KW-1185">Reference proteome</keyword>
<dbReference type="EMBL" id="JACHGF010000012">
    <property type="protein sequence ID" value="MBB5286928.1"/>
    <property type="molecule type" value="Genomic_DNA"/>
</dbReference>
<organism evidence="1 2">
    <name type="scientific">Rhabdobacter roseus</name>
    <dbReference type="NCBI Taxonomy" id="1655419"/>
    <lineage>
        <taxon>Bacteria</taxon>
        <taxon>Pseudomonadati</taxon>
        <taxon>Bacteroidota</taxon>
        <taxon>Cytophagia</taxon>
        <taxon>Cytophagales</taxon>
        <taxon>Cytophagaceae</taxon>
        <taxon>Rhabdobacter</taxon>
    </lineage>
</organism>
<evidence type="ECO:0000313" key="1">
    <source>
        <dbReference type="EMBL" id="MBB5286928.1"/>
    </source>
</evidence>
<gene>
    <name evidence="1" type="ORF">HNQ92_005090</name>
</gene>
<dbReference type="RefSeq" id="WP_184178530.1">
    <property type="nucleotide sequence ID" value="NZ_JACHGF010000012.1"/>
</dbReference>
<evidence type="ECO:0000313" key="2">
    <source>
        <dbReference type="Proteomes" id="UP000557307"/>
    </source>
</evidence>
<dbReference type="AlphaFoldDB" id="A0A840U3M4"/>
<name>A0A840U3M4_9BACT</name>
<sequence length="222" mass="25658">MADVITQNHPAQDVLIELHYLPCLDYFACLLSHRAVWLEAHESYPKQTYRNRCRVLTTNKVDTLTVPVQAGRSRQLMRDVKIDYGQAWIRRHWGCFRAAYGKSPFFEYYAPELEAVFQQKPIFLADLNERLLTICLRLLGITKNVQYTLSYEKEATSTIFDARSLISDKNGPESTIFMKKVPYYQTFGNDFLTNLSIVDLLFNQGPEARHILTESLRAPIGV</sequence>